<dbReference type="GO" id="GO:0017000">
    <property type="term" value="P:antibiotic biosynthetic process"/>
    <property type="evidence" value="ECO:0007669"/>
    <property type="project" value="UniProtKB-ARBA"/>
</dbReference>
<dbReference type="CDD" id="cd03784">
    <property type="entry name" value="GT1_Gtf-like"/>
    <property type="match status" value="1"/>
</dbReference>
<reference evidence="1" key="2">
    <citation type="submission" date="2020-08" db="EMBL/GenBank/DDBJ databases">
        <authorList>
            <person name="Chen M."/>
            <person name="Teng W."/>
            <person name="Zhao L."/>
            <person name="Hu C."/>
            <person name="Zhou Y."/>
            <person name="Han B."/>
            <person name="Song L."/>
            <person name="Shu W."/>
        </authorList>
    </citation>
    <scope>NUCLEOTIDE SEQUENCE</scope>
    <source>
        <strain evidence="1">FACHB-1277</strain>
    </source>
</reference>
<dbReference type="Pfam" id="PF00201">
    <property type="entry name" value="UDPGT"/>
    <property type="match status" value="1"/>
</dbReference>
<dbReference type="FunFam" id="3.40.50.2000:FF:000072">
    <property type="entry name" value="Glycosyl transferase"/>
    <property type="match status" value="1"/>
</dbReference>
<dbReference type="SUPFAM" id="SSF53756">
    <property type="entry name" value="UDP-Glycosyltransferase/glycogen phosphorylase"/>
    <property type="match status" value="1"/>
</dbReference>
<comment type="caution">
    <text evidence="1">The sequence shown here is derived from an EMBL/GenBank/DDBJ whole genome shotgun (WGS) entry which is preliminary data.</text>
</comment>
<evidence type="ECO:0000313" key="2">
    <source>
        <dbReference type="Proteomes" id="UP000631421"/>
    </source>
</evidence>
<protein>
    <submittedName>
        <fullName evidence="1">Glycosyltransferase</fullName>
    </submittedName>
</protein>
<gene>
    <name evidence="1" type="ORF">H6F44_19325</name>
</gene>
<keyword evidence="2" id="KW-1185">Reference proteome</keyword>
<dbReference type="InterPro" id="IPR002213">
    <property type="entry name" value="UDP_glucos_trans"/>
</dbReference>
<proteinExistence type="predicted"/>
<dbReference type="Gene3D" id="3.40.50.2000">
    <property type="entry name" value="Glycogen Phosphorylase B"/>
    <property type="match status" value="2"/>
</dbReference>
<sequence length="431" mass="46972">MTHFGIIAPSTTGHLNAMLPIGQELQKRGHLVTFLGILDVQATVIAAGLSFRAIGEQEFPLGTNKKNFNELGKLKGLEALKYTIKFVKNEAVVMLQESPSYIRELNIQALLVDQVSSYGGTIADYLNIPFITICNAVVLNREPSVPPFNTSWAYAPSWVGILRNKLGYQLLNVATKSITETINEFRQQHNLPLHTHPNQRYSQLAQISQAPPEFEFPRQKLPPHLHFTGPYHSASSRQAISFPFDKLTGQPLVYASMGTLQNKLLNVFADIAEACADFDVQLVISLGGASKPEDLPPLKGNPLVVTYAPQLEILPRATMMITHAGMNTAMECLTNGVPMVAIPVANDQPGVAARIAWTGCGEAIPVKQLNVKDLKVAIQKVLTNPSYKENALRLQKAIAASGGVSRAADIIEQAIATGKPVLKTNDCLNRL</sequence>
<dbReference type="RefSeq" id="WP_190352658.1">
    <property type="nucleotide sequence ID" value="NZ_JACJPY010000091.1"/>
</dbReference>
<dbReference type="PANTHER" id="PTHR48050">
    <property type="entry name" value="STEROL 3-BETA-GLUCOSYLTRANSFERASE"/>
    <property type="match status" value="1"/>
</dbReference>
<organism evidence="1 2">
    <name type="scientific">Pseudanabaena cinerea FACHB-1277</name>
    <dbReference type="NCBI Taxonomy" id="2949581"/>
    <lineage>
        <taxon>Bacteria</taxon>
        <taxon>Bacillati</taxon>
        <taxon>Cyanobacteriota</taxon>
        <taxon>Cyanophyceae</taxon>
        <taxon>Pseudanabaenales</taxon>
        <taxon>Pseudanabaenaceae</taxon>
        <taxon>Pseudanabaena</taxon>
        <taxon>Pseudanabaena cinerea</taxon>
    </lineage>
</organism>
<dbReference type="Proteomes" id="UP000631421">
    <property type="component" value="Unassembled WGS sequence"/>
</dbReference>
<reference evidence="1" key="1">
    <citation type="journal article" date="2015" name="ISME J.">
        <title>Draft Genome Sequence of Streptomyces incarnatus NRRL8089, which Produces the Nucleoside Antibiotic Sinefungin.</title>
        <authorList>
            <person name="Oshima K."/>
            <person name="Hattori M."/>
            <person name="Shimizu H."/>
            <person name="Fukuda K."/>
            <person name="Nemoto M."/>
            <person name="Inagaki K."/>
            <person name="Tamura T."/>
        </authorList>
    </citation>
    <scope>NUCLEOTIDE SEQUENCE</scope>
    <source>
        <strain evidence="1">FACHB-1277</strain>
    </source>
</reference>
<evidence type="ECO:0000313" key="1">
    <source>
        <dbReference type="EMBL" id="MBD2152250.1"/>
    </source>
</evidence>
<dbReference type="PANTHER" id="PTHR48050:SF13">
    <property type="entry name" value="STEROL 3-BETA-GLUCOSYLTRANSFERASE UGT80A2"/>
    <property type="match status" value="1"/>
</dbReference>
<name>A0A926UW39_9CYAN</name>
<accession>A0A926UW39</accession>
<dbReference type="AlphaFoldDB" id="A0A926UW39"/>
<dbReference type="EMBL" id="JACJPY010000091">
    <property type="protein sequence ID" value="MBD2152250.1"/>
    <property type="molecule type" value="Genomic_DNA"/>
</dbReference>
<dbReference type="GO" id="GO:0008194">
    <property type="term" value="F:UDP-glycosyltransferase activity"/>
    <property type="evidence" value="ECO:0007669"/>
    <property type="project" value="InterPro"/>
</dbReference>
<dbReference type="InterPro" id="IPR050426">
    <property type="entry name" value="Glycosyltransferase_28"/>
</dbReference>
<dbReference type="GO" id="GO:0016758">
    <property type="term" value="F:hexosyltransferase activity"/>
    <property type="evidence" value="ECO:0007669"/>
    <property type="project" value="UniProtKB-ARBA"/>
</dbReference>